<dbReference type="Pfam" id="PF03417">
    <property type="entry name" value="AAT"/>
    <property type="match status" value="1"/>
</dbReference>
<evidence type="ECO:0000313" key="4">
    <source>
        <dbReference type="EMBL" id="SHI12482.1"/>
    </source>
</evidence>
<accession>A0A1M5YKH2</accession>
<feature type="domain" description="Peptidase C45 hydrolase" evidence="2">
    <location>
        <begin position="200"/>
        <end position="353"/>
    </location>
</feature>
<proteinExistence type="predicted"/>
<evidence type="ECO:0000259" key="2">
    <source>
        <dbReference type="Pfam" id="PF03417"/>
    </source>
</evidence>
<dbReference type="InterPro" id="IPR047803">
    <property type="entry name" value="DCD1A/B-like"/>
</dbReference>
<dbReference type="STRING" id="1121409.SAMN02745124_04142"/>
<dbReference type="PANTHER" id="PTHR35190">
    <property type="entry name" value="PROTEIN DCD1B"/>
    <property type="match status" value="1"/>
</dbReference>
<dbReference type="AlphaFoldDB" id="A0A1M5YKH2"/>
<dbReference type="Gene3D" id="3.60.60.10">
    <property type="entry name" value="Penicillin V Acylase, Chain A"/>
    <property type="match status" value="1"/>
</dbReference>
<sequence>MKRRQQLVSVLLAFLGLVAFAGSAAADAEIYRYIDEAGTSHYSNERPSSKFRLFLTAKADRFIPAASEKPQKTFGAGMRTASSRGTYQVVVLRGSWLEMGRQYGALLADELRAFHDRITTDVAARGTGRAEQVEMGRMLYEGYAEPLRHLLDGMAETSGLSHDQVLVLNAGMILLTQAALGHEPPSACSGIGVWHDYTPSGQLIFGRNWDIDRESMLPYMKYLGIAVFHPEGSIPFANIHPLGNVYLETGINSRGVFIELNNGEYSDPHFYEDRQDSSDLLVRVLTNSATLEQAVAMIEEVPADISYIIQVTDARKAVSIERPTFGSRVLRGSNGLLVTYNSFVPPYPDKWEDRLNLPLPEEQDPRYRNLVSLANSPRFYGAIDAEAMMDLLAVPIEEGGALHAGTVVQVVARPETLTVWLRGVDYSRFEKVELAPLFSYFN</sequence>
<evidence type="ECO:0000259" key="3">
    <source>
        <dbReference type="Pfam" id="PF13511"/>
    </source>
</evidence>
<feature type="chain" id="PRO_5012093215" evidence="1">
    <location>
        <begin position="22"/>
        <end position="442"/>
    </location>
</feature>
<dbReference type="RefSeq" id="WP_073379107.1">
    <property type="nucleotide sequence ID" value="NZ_FQXS01000041.1"/>
</dbReference>
<gene>
    <name evidence="4" type="ORF">SAMN02745124_04142</name>
</gene>
<organism evidence="4 5">
    <name type="scientific">Desulfofustis glycolicus DSM 9705</name>
    <dbReference type="NCBI Taxonomy" id="1121409"/>
    <lineage>
        <taxon>Bacteria</taxon>
        <taxon>Pseudomonadati</taxon>
        <taxon>Thermodesulfobacteriota</taxon>
        <taxon>Desulfobulbia</taxon>
        <taxon>Desulfobulbales</taxon>
        <taxon>Desulfocapsaceae</taxon>
        <taxon>Desulfofustis</taxon>
    </lineage>
</organism>
<protein>
    <submittedName>
        <fullName evidence="4">Uncharacterized protein</fullName>
    </submittedName>
</protein>
<feature type="signal peptide" evidence="1">
    <location>
        <begin position="1"/>
        <end position="21"/>
    </location>
</feature>
<dbReference type="InterPro" id="IPR005079">
    <property type="entry name" value="Peptidase_C45_hydrolase"/>
</dbReference>
<dbReference type="InterPro" id="IPR025392">
    <property type="entry name" value="DUF4124"/>
</dbReference>
<feature type="domain" description="DUF4124" evidence="3">
    <location>
        <begin position="21"/>
        <end position="47"/>
    </location>
</feature>
<evidence type="ECO:0000256" key="1">
    <source>
        <dbReference type="SAM" id="SignalP"/>
    </source>
</evidence>
<keyword evidence="5" id="KW-1185">Reference proteome</keyword>
<reference evidence="4 5" key="1">
    <citation type="submission" date="2016-11" db="EMBL/GenBank/DDBJ databases">
        <authorList>
            <person name="Jaros S."/>
            <person name="Januszkiewicz K."/>
            <person name="Wedrychowicz H."/>
        </authorList>
    </citation>
    <scope>NUCLEOTIDE SEQUENCE [LARGE SCALE GENOMIC DNA]</scope>
    <source>
        <strain evidence="4 5">DSM 9705</strain>
    </source>
</reference>
<dbReference type="PANTHER" id="PTHR35190:SF2">
    <property type="entry name" value="PROTEIN DCD1B"/>
    <property type="match status" value="1"/>
</dbReference>
<evidence type="ECO:0000313" key="5">
    <source>
        <dbReference type="Proteomes" id="UP000184139"/>
    </source>
</evidence>
<keyword evidence="1" id="KW-0732">Signal</keyword>
<dbReference type="InterPro" id="IPR047794">
    <property type="entry name" value="C45_proenzyme-like"/>
</dbReference>
<dbReference type="OrthoDB" id="8617387at2"/>
<dbReference type="Proteomes" id="UP000184139">
    <property type="component" value="Unassembled WGS sequence"/>
</dbReference>
<dbReference type="Pfam" id="PF13511">
    <property type="entry name" value="DUF4124"/>
    <property type="match status" value="1"/>
</dbReference>
<dbReference type="EMBL" id="FQXS01000041">
    <property type="protein sequence ID" value="SHI12482.1"/>
    <property type="molecule type" value="Genomic_DNA"/>
</dbReference>
<dbReference type="NCBIfam" id="NF040521">
    <property type="entry name" value="C45_proenzyme"/>
    <property type="match status" value="1"/>
</dbReference>
<name>A0A1M5YKH2_9BACT</name>